<dbReference type="Gene3D" id="2.60.120.200">
    <property type="match status" value="5"/>
</dbReference>
<feature type="disulfide bond" evidence="1">
    <location>
        <begin position="1229"/>
        <end position="1256"/>
    </location>
</feature>
<feature type="compositionally biased region" description="Basic and acidic residues" evidence="3">
    <location>
        <begin position="844"/>
        <end position="853"/>
    </location>
</feature>
<keyword evidence="1" id="KW-1015">Disulfide bond</keyword>
<feature type="disulfide bond" evidence="1">
    <location>
        <begin position="601"/>
        <end position="628"/>
    </location>
</feature>
<reference evidence="6" key="1">
    <citation type="submission" date="2022-11" db="UniProtKB">
        <authorList>
            <consortium name="WormBaseParasite"/>
        </authorList>
    </citation>
    <scope>IDENTIFICATION</scope>
</reference>
<proteinExistence type="predicted"/>
<evidence type="ECO:0000256" key="1">
    <source>
        <dbReference type="PROSITE-ProRule" id="PRU00122"/>
    </source>
</evidence>
<dbReference type="InterPro" id="IPR050372">
    <property type="entry name" value="Neurexin-related_CASP"/>
</dbReference>
<dbReference type="SUPFAM" id="SSF49899">
    <property type="entry name" value="Concanavalin A-like lectins/glucanases"/>
    <property type="match status" value="5"/>
</dbReference>
<feature type="region of interest" description="Disordered" evidence="3">
    <location>
        <begin position="35"/>
        <end position="58"/>
    </location>
</feature>
<evidence type="ECO:0000313" key="6">
    <source>
        <dbReference type="WBParaSite" id="ACRNAN_Path_1041.g3990.t1"/>
    </source>
</evidence>
<dbReference type="InterPro" id="IPR001791">
    <property type="entry name" value="Laminin_G"/>
</dbReference>
<evidence type="ECO:0000256" key="2">
    <source>
        <dbReference type="SAM" id="Coils"/>
    </source>
</evidence>
<sequence>EARRLKNSFYETEALSKNALTASKAYTEIAEALRNASKATSKAKTDAEDAYGYADPNSDKSLVNKATSAIEKSKDLEEAAKTTNNKDNEESLNRIQTNLDNVKLVEADIEKNISWIKDVHLLLDDHHDRINTVHNTVVQAQTTLADVQKRAENFAKDVEDLQKRAEAVGNFNEQTIRDEIENVTKSAAQISDSLKQLDDVRNRAEKHDEDMTEIRKDLSVLKEKIKEAREMAAKVKIAVKSEAKDRCVREYISPAHPSPSNTISLKYQPALDVPDSLLFLTMIEKTRGTLAREFIAIELKERRIIVHWNIGSGNRKATNSHNIGHIAASNRYTWYHIDVKRNGNSMKISVAQKDTRSGESAKNMDRPTEITVGEPDATNDVILNTEPGKTRISIGHSSPTLASELGLATHQFNGVLNELTVDGQNVPLWVFASQNGNCDGSAGGPKPFVRGHMFRDGFAQILMPMTERRDTSISIDFSAYSPNGLLYFRGSQETHDFIAIQLHNGGVELVANFGQDSKVVASSTKTSYADGRDHKITTHRRNNTIHLRVDSEDDHVSVAVPNDSTLDINYDVTHFVGGVPPDFDKAPFSDSEIQWNGFFGCVQSVKLNQNPELDLDNPMRSQRKEPGCESRNNRLMPTDRVIGFSKAGYLISSGIELSSDSSVSFNFRTRNSNAVLMYQSGRFRRRERRQDEETDKTFFAFYLFNGRLIVHLGTDSLDRTKRPSLTSTNSYNDGRIHSVFIARVGPKIEVRVDDREVLRTEFSDLTTIGSSGAQLFLGGFPEKIIPKNKNQDMGTSEPLIGCLSDFYYNYEKMPVIPESHQATLGYCAYDDELAPESDEPTTGDEQKASERKNSKLSLQLAAPTLSGPDHYESLAVGHLLAMTQDTCSNIQDTTKSPSVSGVRYGVSSSSHSRINFRNDTRSYPDPENFKLTFSFRTVKKNGMLWVWANYKFYTRYFYLNMEGGFLSLEAKGHKQPKIQRYNAKRLNDNEWHRVDLRKQGREVRLQVDNLPPQLMKDMPSPKVMKRRMYVGGVISRHKKNFTLPFDGFVGCIRNFEVDDQVCDLVEASRDVIPCADTQGVAYVHSGGYASFGALREFGLNPTGTDFNIRFRSSQPNGLILSLLSNANHTTARLTTHIENRGVVFNALLVKYGVDISQRIDFTICDNQWHEFSVLLGTTHFILRLDDIRREIPVQIPSEAIEVFRSLPVHVGGVSPHVASIHKLNSTEGCFKDLQLSGVFVPFEKAKRTNKVVPDGCPYI</sequence>
<dbReference type="GO" id="GO:0007155">
    <property type="term" value="P:cell adhesion"/>
    <property type="evidence" value="ECO:0007669"/>
    <property type="project" value="InterPro"/>
</dbReference>
<feature type="region of interest" description="Disordered" evidence="3">
    <location>
        <begin position="612"/>
        <end position="634"/>
    </location>
</feature>
<organism evidence="5 6">
    <name type="scientific">Acrobeloides nanus</name>
    <dbReference type="NCBI Taxonomy" id="290746"/>
    <lineage>
        <taxon>Eukaryota</taxon>
        <taxon>Metazoa</taxon>
        <taxon>Ecdysozoa</taxon>
        <taxon>Nematoda</taxon>
        <taxon>Chromadorea</taxon>
        <taxon>Rhabditida</taxon>
        <taxon>Tylenchina</taxon>
        <taxon>Cephalobomorpha</taxon>
        <taxon>Cephaloboidea</taxon>
        <taxon>Cephalobidae</taxon>
        <taxon>Acrobeloides</taxon>
    </lineage>
</organism>
<feature type="region of interest" description="Disordered" evidence="3">
    <location>
        <begin position="833"/>
        <end position="854"/>
    </location>
</feature>
<dbReference type="PROSITE" id="PS50025">
    <property type="entry name" value="LAM_G_DOMAIN"/>
    <property type="match status" value="5"/>
</dbReference>
<name>A0A914BUQ6_9BILA</name>
<feature type="compositionally biased region" description="Basic and acidic residues" evidence="3">
    <location>
        <begin position="622"/>
        <end position="632"/>
    </location>
</feature>
<dbReference type="AlphaFoldDB" id="A0A914BUQ6"/>
<dbReference type="InterPro" id="IPR010307">
    <property type="entry name" value="Laminin_dom_II"/>
</dbReference>
<dbReference type="Pfam" id="PF02210">
    <property type="entry name" value="Laminin_G_2"/>
    <property type="match status" value="5"/>
</dbReference>
<evidence type="ECO:0000259" key="4">
    <source>
        <dbReference type="PROSITE" id="PS50025"/>
    </source>
</evidence>
<dbReference type="Proteomes" id="UP000887540">
    <property type="component" value="Unplaced"/>
</dbReference>
<dbReference type="SMART" id="SM00282">
    <property type="entry name" value="LamG"/>
    <property type="match status" value="5"/>
</dbReference>
<dbReference type="CDD" id="cd00110">
    <property type="entry name" value="LamG"/>
    <property type="match status" value="5"/>
</dbReference>
<feature type="domain" description="Laminin G" evidence="4">
    <location>
        <begin position="450"/>
        <end position="628"/>
    </location>
</feature>
<dbReference type="PANTHER" id="PTHR15036:SF67">
    <property type="entry name" value="LAMININ SUBUNIT ALPHA-LIKE PROTEIN"/>
    <property type="match status" value="1"/>
</dbReference>
<keyword evidence="2" id="KW-0175">Coiled coil</keyword>
<keyword evidence="5" id="KW-1185">Reference proteome</keyword>
<feature type="domain" description="Laminin G" evidence="4">
    <location>
        <begin position="903"/>
        <end position="1074"/>
    </location>
</feature>
<feature type="coiled-coil region" evidence="2">
    <location>
        <begin position="190"/>
        <end position="238"/>
    </location>
</feature>
<dbReference type="Pfam" id="PF06009">
    <property type="entry name" value="Laminin_II"/>
    <property type="match status" value="1"/>
</dbReference>
<feature type="domain" description="Laminin G" evidence="4">
    <location>
        <begin position="236"/>
        <end position="438"/>
    </location>
</feature>
<feature type="compositionally biased region" description="Acidic residues" evidence="3">
    <location>
        <begin position="833"/>
        <end position="842"/>
    </location>
</feature>
<feature type="domain" description="Laminin G" evidence="4">
    <location>
        <begin position="639"/>
        <end position="827"/>
    </location>
</feature>
<evidence type="ECO:0000313" key="5">
    <source>
        <dbReference type="Proteomes" id="UP000887540"/>
    </source>
</evidence>
<feature type="domain" description="Laminin G" evidence="4">
    <location>
        <begin position="1078"/>
        <end position="1256"/>
    </location>
</feature>
<dbReference type="WBParaSite" id="ACRNAN_Path_1041.g3990.t1">
    <property type="protein sequence ID" value="ACRNAN_Path_1041.g3990.t1"/>
    <property type="gene ID" value="ACRNAN_Path_1041.g3990"/>
</dbReference>
<dbReference type="InterPro" id="IPR013320">
    <property type="entry name" value="ConA-like_dom_sf"/>
</dbReference>
<accession>A0A914BUQ6</accession>
<dbReference type="PANTHER" id="PTHR15036">
    <property type="entry name" value="PIKACHURIN-LIKE PROTEIN"/>
    <property type="match status" value="1"/>
</dbReference>
<evidence type="ECO:0000256" key="3">
    <source>
        <dbReference type="SAM" id="MobiDB-lite"/>
    </source>
</evidence>
<comment type="caution">
    <text evidence="1">Lacks conserved residue(s) required for the propagation of feature annotation.</text>
</comment>
<protein>
    <submittedName>
        <fullName evidence="6">Laminin G domain-containing protein</fullName>
    </submittedName>
</protein>